<dbReference type="InterPro" id="IPR020456">
    <property type="entry name" value="Acylphosphatase"/>
</dbReference>
<protein>
    <recommendedName>
        <fullName evidence="3 6">Acylphosphatase</fullName>
        <ecNumber evidence="2 6">3.6.1.7</ecNumber>
    </recommendedName>
</protein>
<dbReference type="PROSITE" id="PS51160">
    <property type="entry name" value="ACYLPHOSPHATASE_3"/>
    <property type="match status" value="1"/>
</dbReference>
<dbReference type="PANTHER" id="PTHR10029">
    <property type="entry name" value="ACYLPHOSPHATASE"/>
    <property type="match status" value="1"/>
</dbReference>
<evidence type="ECO:0000259" key="9">
    <source>
        <dbReference type="PROSITE" id="PS51160"/>
    </source>
</evidence>
<dbReference type="EMBL" id="SLXA01000009">
    <property type="protein sequence ID" value="TCO84144.1"/>
    <property type="molecule type" value="Genomic_DNA"/>
</dbReference>
<sequence length="93" mass="10752">MANRKLIRQHMKITGRVQGVGFRYRARYAASNLGVTGWVKNEWDGSVALEAQGTIDQIDQMLKLINQSPYIQITWIDRKEVEISTCDTDFHIR</sequence>
<dbReference type="InterPro" id="IPR017968">
    <property type="entry name" value="Acylphosphatase_CS"/>
</dbReference>
<keyword evidence="11" id="KW-1185">Reference proteome</keyword>
<dbReference type="InterPro" id="IPR001792">
    <property type="entry name" value="Acylphosphatase-like_dom"/>
</dbReference>
<feature type="active site" evidence="6">
    <location>
        <position position="23"/>
    </location>
</feature>
<dbReference type="PANTHER" id="PTHR10029:SF3">
    <property type="entry name" value="ACYLPHOSPHATASE-RELATED"/>
    <property type="match status" value="1"/>
</dbReference>
<dbReference type="EC" id="3.6.1.7" evidence="2 6"/>
<dbReference type="PRINTS" id="PR00112">
    <property type="entry name" value="ACYLPHPHTASE"/>
</dbReference>
<evidence type="ECO:0000256" key="6">
    <source>
        <dbReference type="PROSITE-ProRule" id="PRU00520"/>
    </source>
</evidence>
<comment type="caution">
    <text evidence="10">The sequence shown here is derived from an EMBL/GenBank/DDBJ whole genome shotgun (WGS) entry which is preliminary data.</text>
</comment>
<evidence type="ECO:0000256" key="5">
    <source>
        <dbReference type="ARBA" id="ARBA00047645"/>
    </source>
</evidence>
<evidence type="ECO:0000313" key="11">
    <source>
        <dbReference type="Proteomes" id="UP000295711"/>
    </source>
</evidence>
<evidence type="ECO:0000256" key="4">
    <source>
        <dbReference type="ARBA" id="ARBA00022801"/>
    </source>
</evidence>
<comment type="catalytic activity">
    <reaction evidence="5 6 7">
        <text>an acyl phosphate + H2O = a carboxylate + phosphate + H(+)</text>
        <dbReference type="Rhea" id="RHEA:14965"/>
        <dbReference type="ChEBI" id="CHEBI:15377"/>
        <dbReference type="ChEBI" id="CHEBI:15378"/>
        <dbReference type="ChEBI" id="CHEBI:29067"/>
        <dbReference type="ChEBI" id="CHEBI:43474"/>
        <dbReference type="ChEBI" id="CHEBI:59918"/>
        <dbReference type="EC" id="3.6.1.7"/>
    </reaction>
</comment>
<dbReference type="PROSITE" id="PS00150">
    <property type="entry name" value="ACYLPHOSPHATASE_1"/>
    <property type="match status" value="1"/>
</dbReference>
<dbReference type="OrthoDB" id="9808093at2"/>
<dbReference type="SUPFAM" id="SSF54975">
    <property type="entry name" value="Acylphosphatase/BLUF domain-like"/>
    <property type="match status" value="1"/>
</dbReference>
<organism evidence="10 11">
    <name type="scientific">Frisingicoccus caecimuris</name>
    <dbReference type="NCBI Taxonomy" id="1796636"/>
    <lineage>
        <taxon>Bacteria</taxon>
        <taxon>Bacillati</taxon>
        <taxon>Bacillota</taxon>
        <taxon>Clostridia</taxon>
        <taxon>Lachnospirales</taxon>
        <taxon>Lachnospiraceae</taxon>
        <taxon>Frisingicoccus</taxon>
    </lineage>
</organism>
<feature type="active site" evidence="6">
    <location>
        <position position="41"/>
    </location>
</feature>
<dbReference type="GO" id="GO:0003998">
    <property type="term" value="F:acylphosphatase activity"/>
    <property type="evidence" value="ECO:0007669"/>
    <property type="project" value="UniProtKB-EC"/>
</dbReference>
<keyword evidence="4 6" id="KW-0378">Hydrolase</keyword>
<feature type="domain" description="Acylphosphatase-like" evidence="9">
    <location>
        <begin position="8"/>
        <end position="93"/>
    </location>
</feature>
<dbReference type="Pfam" id="PF00708">
    <property type="entry name" value="Acylphosphatase"/>
    <property type="match status" value="1"/>
</dbReference>
<comment type="similarity">
    <text evidence="1 8">Belongs to the acylphosphatase family.</text>
</comment>
<evidence type="ECO:0000256" key="7">
    <source>
        <dbReference type="RuleBase" id="RU000553"/>
    </source>
</evidence>
<evidence type="ECO:0000256" key="8">
    <source>
        <dbReference type="RuleBase" id="RU004168"/>
    </source>
</evidence>
<accession>A0A4R2LGR8</accession>
<dbReference type="Gene3D" id="3.30.70.100">
    <property type="match status" value="1"/>
</dbReference>
<evidence type="ECO:0000256" key="2">
    <source>
        <dbReference type="ARBA" id="ARBA00012150"/>
    </source>
</evidence>
<evidence type="ECO:0000256" key="1">
    <source>
        <dbReference type="ARBA" id="ARBA00005614"/>
    </source>
</evidence>
<dbReference type="RefSeq" id="WP_132092296.1">
    <property type="nucleotide sequence ID" value="NZ_JANKAQ010000010.1"/>
</dbReference>
<dbReference type="PROSITE" id="PS00151">
    <property type="entry name" value="ACYLPHOSPHATASE_2"/>
    <property type="match status" value="1"/>
</dbReference>
<evidence type="ECO:0000256" key="3">
    <source>
        <dbReference type="ARBA" id="ARBA00015991"/>
    </source>
</evidence>
<proteinExistence type="inferred from homology"/>
<reference evidence="10 11" key="1">
    <citation type="submission" date="2019-03" db="EMBL/GenBank/DDBJ databases">
        <title>Genomic Encyclopedia of Type Strains, Phase IV (KMG-IV): sequencing the most valuable type-strain genomes for metagenomic binning, comparative biology and taxonomic classification.</title>
        <authorList>
            <person name="Goeker M."/>
        </authorList>
    </citation>
    <scope>NUCLEOTIDE SEQUENCE [LARGE SCALE GENOMIC DNA]</scope>
    <source>
        <strain evidence="10 11">DSM 28559</strain>
    </source>
</reference>
<gene>
    <name evidence="10" type="ORF">EV212_10936</name>
</gene>
<dbReference type="Proteomes" id="UP000295711">
    <property type="component" value="Unassembled WGS sequence"/>
</dbReference>
<dbReference type="AlphaFoldDB" id="A0A4R2LGR8"/>
<dbReference type="InterPro" id="IPR036046">
    <property type="entry name" value="Acylphosphatase-like_dom_sf"/>
</dbReference>
<evidence type="ECO:0000313" key="10">
    <source>
        <dbReference type="EMBL" id="TCO84144.1"/>
    </source>
</evidence>
<name>A0A4R2LGR8_9FIRM</name>